<dbReference type="InterPro" id="IPR018711">
    <property type="entry name" value="NAGPA"/>
</dbReference>
<reference evidence="2 3" key="1">
    <citation type="journal article" date="2019" name="Syst. Appl. Microbiol.">
        <title>Microvirga tunisiensis sp. nov., a root nodule symbiotic bacterium isolated from Lupinus micranthus and L. luteus grown in Northern Tunisia.</title>
        <authorList>
            <person name="Msaddak A."/>
            <person name="Rejili M."/>
            <person name="Duran D."/>
            <person name="Mars M."/>
            <person name="Palacios J.M."/>
            <person name="Ruiz-Argueso T."/>
            <person name="Rey L."/>
            <person name="Imperial J."/>
        </authorList>
    </citation>
    <scope>NUCLEOTIDE SEQUENCE [LARGE SCALE GENOMIC DNA]</scope>
    <source>
        <strain evidence="2 3">Lmie10</strain>
    </source>
</reference>
<dbReference type="RefSeq" id="WP_152713390.1">
    <property type="nucleotide sequence ID" value="NZ_VOSJ01000081.1"/>
</dbReference>
<name>A0A5N7MJL6_9HYPH</name>
<evidence type="ECO:0000259" key="1">
    <source>
        <dbReference type="Pfam" id="PF09992"/>
    </source>
</evidence>
<dbReference type="Pfam" id="PF09992">
    <property type="entry name" value="NAGPA"/>
    <property type="match status" value="1"/>
</dbReference>
<evidence type="ECO:0000313" key="2">
    <source>
        <dbReference type="EMBL" id="MPR27251.1"/>
    </source>
</evidence>
<gene>
    <name evidence="2" type="ORF">FS320_19085</name>
</gene>
<comment type="caution">
    <text evidence="2">The sequence shown here is derived from an EMBL/GenBank/DDBJ whole genome shotgun (WGS) entry which is preliminary data.</text>
</comment>
<organism evidence="2 3">
    <name type="scientific">Microvirga tunisiensis</name>
    <dbReference type="NCBI Taxonomy" id="2108360"/>
    <lineage>
        <taxon>Bacteria</taxon>
        <taxon>Pseudomonadati</taxon>
        <taxon>Pseudomonadota</taxon>
        <taxon>Alphaproteobacteria</taxon>
        <taxon>Hyphomicrobiales</taxon>
        <taxon>Methylobacteriaceae</taxon>
        <taxon>Microvirga</taxon>
    </lineage>
</organism>
<dbReference type="OrthoDB" id="5515706at2"/>
<protein>
    <recommendedName>
        <fullName evidence="1">Phosphodiester glycosidase domain-containing protein</fullName>
    </recommendedName>
</protein>
<feature type="domain" description="Phosphodiester glycosidase" evidence="1">
    <location>
        <begin position="91"/>
        <end position="237"/>
    </location>
</feature>
<proteinExistence type="predicted"/>
<sequence>MKVISCSLSRVACRTLILLSGILVSLGLFAERSAAQPDPDPCRPVRFADSAFVVCTVDLRRYDVRLFWRGPDGDVLGSFSRLKDTPEGSRLALAMNAGMYHEDRSPVGLYVENGKELKAANTRNGPGNFHLKPNGVFFVKGNRAGVLETDTYLKRKIRPDHATQSGPMLVINGRIHPKFSEQSTSLKIRNGIGVKDQHTVVFAISDDPVTFSAFARLFRDHLGCANALFLDGSVSSLYAPALERMDSLLPMGPIVGALRRRP</sequence>
<evidence type="ECO:0000313" key="3">
    <source>
        <dbReference type="Proteomes" id="UP000403266"/>
    </source>
</evidence>
<dbReference type="EMBL" id="VOSK01000079">
    <property type="protein sequence ID" value="MPR27251.1"/>
    <property type="molecule type" value="Genomic_DNA"/>
</dbReference>
<dbReference type="AlphaFoldDB" id="A0A5N7MJL6"/>
<dbReference type="Proteomes" id="UP000403266">
    <property type="component" value="Unassembled WGS sequence"/>
</dbReference>
<keyword evidence="3" id="KW-1185">Reference proteome</keyword>
<accession>A0A5N7MJL6</accession>